<name>A0A0C4E5E8_MAGP6</name>
<evidence type="ECO:0008006" key="4">
    <source>
        <dbReference type="Google" id="ProtNLM"/>
    </source>
</evidence>
<keyword evidence="3" id="KW-1185">Reference proteome</keyword>
<dbReference type="Gene3D" id="2.60.120.330">
    <property type="entry name" value="B-lactam Antibiotic, Isopenicillin N Synthase, Chain"/>
    <property type="match status" value="1"/>
</dbReference>
<protein>
    <recommendedName>
        <fullName evidence="4">Clavaminate synthase-like protein</fullName>
    </recommendedName>
</protein>
<evidence type="ECO:0000313" key="1">
    <source>
        <dbReference type="EMBL" id="KLU88729.1"/>
    </source>
</evidence>
<reference evidence="1" key="3">
    <citation type="submission" date="2011-03" db="EMBL/GenBank/DDBJ databases">
        <title>Annotation of Magnaporthe poae ATCC 64411.</title>
        <authorList>
            <person name="Ma L.-J."/>
            <person name="Dead R."/>
            <person name="Young S.K."/>
            <person name="Zeng Q."/>
            <person name="Gargeya S."/>
            <person name="Fitzgerald M."/>
            <person name="Haas B."/>
            <person name="Abouelleil A."/>
            <person name="Alvarado L."/>
            <person name="Arachchi H.M."/>
            <person name="Berlin A."/>
            <person name="Brown A."/>
            <person name="Chapman S.B."/>
            <person name="Chen Z."/>
            <person name="Dunbar C."/>
            <person name="Freedman E."/>
            <person name="Gearin G."/>
            <person name="Gellesch M."/>
            <person name="Goldberg J."/>
            <person name="Griggs A."/>
            <person name="Gujja S."/>
            <person name="Heiman D."/>
            <person name="Howarth C."/>
            <person name="Larson L."/>
            <person name="Lui A."/>
            <person name="MacDonald P.J.P."/>
            <person name="Mehta T."/>
            <person name="Montmayeur A."/>
            <person name="Murphy C."/>
            <person name="Neiman D."/>
            <person name="Pearson M."/>
            <person name="Priest M."/>
            <person name="Roberts A."/>
            <person name="Saif S."/>
            <person name="Shea T."/>
            <person name="Shenoy N."/>
            <person name="Sisk P."/>
            <person name="Stolte C."/>
            <person name="Sykes S."/>
            <person name="Yandava C."/>
            <person name="Wortman J."/>
            <person name="Nusbaum C."/>
            <person name="Birren B."/>
        </authorList>
    </citation>
    <scope>NUCLEOTIDE SEQUENCE</scope>
    <source>
        <strain evidence="1">ATCC 64411</strain>
    </source>
</reference>
<evidence type="ECO:0000313" key="2">
    <source>
        <dbReference type="EnsemblFungi" id="MAPG_07714T0"/>
    </source>
</evidence>
<proteinExistence type="predicted"/>
<reference evidence="1" key="2">
    <citation type="submission" date="2010-05" db="EMBL/GenBank/DDBJ databases">
        <title>The Genome Sequence of Magnaporthe poae strain ATCC 64411.</title>
        <authorList>
            <consortium name="The Broad Institute Genome Sequencing Platform"/>
            <consortium name="Broad Institute Genome Sequencing Center for Infectious Disease"/>
            <person name="Ma L.-J."/>
            <person name="Dead R."/>
            <person name="Young S."/>
            <person name="Zeng Q."/>
            <person name="Koehrsen M."/>
            <person name="Alvarado L."/>
            <person name="Berlin A."/>
            <person name="Chapman S.B."/>
            <person name="Chen Z."/>
            <person name="Freedman E."/>
            <person name="Gellesch M."/>
            <person name="Goldberg J."/>
            <person name="Griggs A."/>
            <person name="Gujja S."/>
            <person name="Heilman E.R."/>
            <person name="Heiman D."/>
            <person name="Hepburn T."/>
            <person name="Howarth C."/>
            <person name="Jen D."/>
            <person name="Larson L."/>
            <person name="Mehta T."/>
            <person name="Neiman D."/>
            <person name="Pearson M."/>
            <person name="Roberts A."/>
            <person name="Saif S."/>
            <person name="Shea T."/>
            <person name="Shenoy N."/>
            <person name="Sisk P."/>
            <person name="Stolte C."/>
            <person name="Sykes S."/>
            <person name="Walk T."/>
            <person name="White J."/>
            <person name="Yandava C."/>
            <person name="Haas B."/>
            <person name="Nusbaum C."/>
            <person name="Birren B."/>
        </authorList>
    </citation>
    <scope>NUCLEOTIDE SEQUENCE</scope>
    <source>
        <strain evidence="1">ATCC 64411</strain>
    </source>
</reference>
<dbReference type="VEuPathDB" id="FungiDB:MAPG_07714"/>
<reference evidence="2" key="4">
    <citation type="journal article" date="2015" name="G3 (Bethesda)">
        <title>Genome sequences of three phytopathogenic species of the Magnaporthaceae family of fungi.</title>
        <authorList>
            <person name="Okagaki L.H."/>
            <person name="Nunes C.C."/>
            <person name="Sailsbery J."/>
            <person name="Clay B."/>
            <person name="Brown D."/>
            <person name="John T."/>
            <person name="Oh Y."/>
            <person name="Young N."/>
            <person name="Fitzgerald M."/>
            <person name="Haas B.J."/>
            <person name="Zeng Q."/>
            <person name="Young S."/>
            <person name="Adiconis X."/>
            <person name="Fan L."/>
            <person name="Levin J.Z."/>
            <person name="Mitchell T.K."/>
            <person name="Okubara P.A."/>
            <person name="Farman M.L."/>
            <person name="Kohn L.M."/>
            <person name="Birren B."/>
            <person name="Ma L.-J."/>
            <person name="Dean R.A."/>
        </authorList>
    </citation>
    <scope>NUCLEOTIDE SEQUENCE</scope>
    <source>
        <strain evidence="2">ATCC 64411 / 73-15</strain>
    </source>
</reference>
<dbReference type="EnsemblFungi" id="MAPG_07714T0">
    <property type="protein sequence ID" value="MAPG_07714T0"/>
    <property type="gene ID" value="MAPG_07714"/>
</dbReference>
<dbReference type="PANTHER" id="PTHR48420:SF1">
    <property type="entry name" value="NON-HAEM DIOXYGENASE N-TERMINAL DOMAIN-CONTAINING PROTEIN"/>
    <property type="match status" value="1"/>
</dbReference>
<dbReference type="OrthoDB" id="438224at2759"/>
<dbReference type="Proteomes" id="UP000011715">
    <property type="component" value="Unassembled WGS sequence"/>
</dbReference>
<reference evidence="2" key="5">
    <citation type="submission" date="2015-06" db="UniProtKB">
        <authorList>
            <consortium name="EnsemblFungi"/>
        </authorList>
    </citation>
    <scope>IDENTIFICATION</scope>
    <source>
        <strain evidence="2">ATCC 64411</strain>
    </source>
</reference>
<dbReference type="EMBL" id="ADBL01001865">
    <property type="status" value="NOT_ANNOTATED_CDS"/>
    <property type="molecule type" value="Genomic_DNA"/>
</dbReference>
<dbReference type="AlphaFoldDB" id="A0A0C4E5E8"/>
<evidence type="ECO:0000313" key="3">
    <source>
        <dbReference type="Proteomes" id="UP000011715"/>
    </source>
</evidence>
<dbReference type="OMA" id="LYIHSRT"/>
<dbReference type="EMBL" id="GL876971">
    <property type="protein sequence ID" value="KLU88729.1"/>
    <property type="molecule type" value="Genomic_DNA"/>
</dbReference>
<dbReference type="STRING" id="644358.A0A0C4E5E8"/>
<sequence length="358" mass="38042">MAPVAQAVTVSLEDLRQGTVSFETLQRAFGPDSLGILVVKDVPHHFHELRKQVLSLSSHLGNLPDEELAKLENAPAKYLTGWSLGKETLKNGQIDTLKGSFYANCAFYVDPSLASAAPADGYTVDTFPEYLSPNVWPDEAVLPGFQAAVEALCRVIIDVAVLVAGACDRFAAGEISGYPAGYLEKMVKTSTTTKARLLHYYPSQGGEAADASADGDDWCATHLDHGCLTGLTSAMFVDETTLEPGSLPSSTPGPLEELAASPDPAAGLYIRSRTGETVQVKIPRDCIAFQTGEALERITEGKFKAVPHFVRGAAAGGRVARNTLAVFTQPNLSDLVDIRNGISFGEFARGVVAKNTVG</sequence>
<organism evidence="2 3">
    <name type="scientific">Magnaporthiopsis poae (strain ATCC 64411 / 73-15)</name>
    <name type="common">Kentucky bluegrass fungus</name>
    <name type="synonym">Magnaporthe poae</name>
    <dbReference type="NCBI Taxonomy" id="644358"/>
    <lineage>
        <taxon>Eukaryota</taxon>
        <taxon>Fungi</taxon>
        <taxon>Dikarya</taxon>
        <taxon>Ascomycota</taxon>
        <taxon>Pezizomycotina</taxon>
        <taxon>Sordariomycetes</taxon>
        <taxon>Sordariomycetidae</taxon>
        <taxon>Magnaporthales</taxon>
        <taxon>Magnaporthaceae</taxon>
        <taxon>Magnaporthiopsis</taxon>
    </lineage>
</organism>
<dbReference type="PANTHER" id="PTHR48420">
    <property type="entry name" value="NON-HAEM DIOXYGENASE N-TERMINAL DOMAIN-CONTAINING PROTEIN"/>
    <property type="match status" value="1"/>
</dbReference>
<accession>A0A0C4E5E8</accession>
<dbReference type="eggNOG" id="ENOG502QRGK">
    <property type="taxonomic scope" value="Eukaryota"/>
</dbReference>
<dbReference type="InterPro" id="IPR027443">
    <property type="entry name" value="IPNS-like_sf"/>
</dbReference>
<dbReference type="FunFam" id="2.60.120.330:FF:000033">
    <property type="entry name" value="Clavaminate synthase-like protein"/>
    <property type="match status" value="1"/>
</dbReference>
<reference evidence="3" key="1">
    <citation type="submission" date="2010-05" db="EMBL/GenBank/DDBJ databases">
        <title>The genome sequence of Magnaporthe poae strain ATCC 64411.</title>
        <authorList>
            <person name="Ma L.-J."/>
            <person name="Dead R."/>
            <person name="Young S."/>
            <person name="Zeng Q."/>
            <person name="Koehrsen M."/>
            <person name="Alvarado L."/>
            <person name="Berlin A."/>
            <person name="Chapman S.B."/>
            <person name="Chen Z."/>
            <person name="Freedman E."/>
            <person name="Gellesch M."/>
            <person name="Goldberg J."/>
            <person name="Griggs A."/>
            <person name="Gujja S."/>
            <person name="Heilman E.R."/>
            <person name="Heiman D."/>
            <person name="Hepburn T."/>
            <person name="Howarth C."/>
            <person name="Jen D."/>
            <person name="Larson L."/>
            <person name="Mehta T."/>
            <person name="Neiman D."/>
            <person name="Pearson M."/>
            <person name="Roberts A."/>
            <person name="Saif S."/>
            <person name="Shea T."/>
            <person name="Shenoy N."/>
            <person name="Sisk P."/>
            <person name="Stolte C."/>
            <person name="Sykes S."/>
            <person name="Walk T."/>
            <person name="White J."/>
            <person name="Yandava C."/>
            <person name="Haas B."/>
            <person name="Nusbaum C."/>
            <person name="Birren B."/>
        </authorList>
    </citation>
    <scope>NUCLEOTIDE SEQUENCE [LARGE SCALE GENOMIC DNA]</scope>
    <source>
        <strain evidence="3">ATCC 64411 / 73-15</strain>
    </source>
</reference>
<dbReference type="SUPFAM" id="SSF51197">
    <property type="entry name" value="Clavaminate synthase-like"/>
    <property type="match status" value="1"/>
</dbReference>
<gene>
    <name evidence="1" type="ORF">MAPG_07714</name>
</gene>